<proteinExistence type="predicted"/>
<dbReference type="Proteomes" id="UP000824013">
    <property type="component" value="Unassembled WGS sequence"/>
</dbReference>
<dbReference type="SUPFAM" id="SSF48295">
    <property type="entry name" value="TrpR-like"/>
    <property type="match status" value="1"/>
</dbReference>
<dbReference type="EMBL" id="DXCM01000090">
    <property type="protein sequence ID" value="HIY93675.1"/>
    <property type="molecule type" value="Genomic_DNA"/>
</dbReference>
<feature type="region of interest" description="Disordered" evidence="1">
    <location>
        <begin position="45"/>
        <end position="73"/>
    </location>
</feature>
<accession>A0A9D2CP50</accession>
<dbReference type="Pfam" id="PF13518">
    <property type="entry name" value="HTH_28"/>
    <property type="match status" value="1"/>
</dbReference>
<gene>
    <name evidence="3" type="ORF">H9820_12145</name>
</gene>
<evidence type="ECO:0000313" key="3">
    <source>
        <dbReference type="EMBL" id="HIY93675.1"/>
    </source>
</evidence>
<sequence>MNYNVDQQKEIAQYAVEHDNNYKATGEKYGISYQQVAAWVRKYKKSQTKSEEKTAPTSKPQQSSQPNMLDVLSRKDPVLEAQLREVKKRLGLL</sequence>
<dbReference type="InterPro" id="IPR055247">
    <property type="entry name" value="InsJ-like_HTH"/>
</dbReference>
<protein>
    <submittedName>
        <fullName evidence="3">Helix-turn-helix domain-containing protein</fullName>
    </submittedName>
</protein>
<dbReference type="AlphaFoldDB" id="A0A9D2CP50"/>
<feature type="compositionally biased region" description="Polar residues" evidence="1">
    <location>
        <begin position="55"/>
        <end position="67"/>
    </location>
</feature>
<reference evidence="3" key="1">
    <citation type="journal article" date="2021" name="PeerJ">
        <title>Extensive microbial diversity within the chicken gut microbiome revealed by metagenomics and culture.</title>
        <authorList>
            <person name="Gilroy R."/>
            <person name="Ravi A."/>
            <person name="Getino M."/>
            <person name="Pursley I."/>
            <person name="Horton D.L."/>
            <person name="Alikhan N.F."/>
            <person name="Baker D."/>
            <person name="Gharbi K."/>
            <person name="Hall N."/>
            <person name="Watson M."/>
            <person name="Adriaenssens E.M."/>
            <person name="Foster-Nyarko E."/>
            <person name="Jarju S."/>
            <person name="Secka A."/>
            <person name="Antonio M."/>
            <person name="Oren A."/>
            <person name="Chaudhuri R.R."/>
            <person name="La Ragione R."/>
            <person name="Hildebrand F."/>
            <person name="Pallen M.J."/>
        </authorList>
    </citation>
    <scope>NUCLEOTIDE SEQUENCE</scope>
    <source>
        <strain evidence="3">3204</strain>
    </source>
</reference>
<comment type="caution">
    <text evidence="3">The sequence shown here is derived from an EMBL/GenBank/DDBJ whole genome shotgun (WGS) entry which is preliminary data.</text>
</comment>
<name>A0A9D2CP50_9LACO</name>
<evidence type="ECO:0000256" key="1">
    <source>
        <dbReference type="SAM" id="MobiDB-lite"/>
    </source>
</evidence>
<evidence type="ECO:0000259" key="2">
    <source>
        <dbReference type="Pfam" id="PF13518"/>
    </source>
</evidence>
<dbReference type="GO" id="GO:0043565">
    <property type="term" value="F:sequence-specific DNA binding"/>
    <property type="evidence" value="ECO:0007669"/>
    <property type="project" value="InterPro"/>
</dbReference>
<evidence type="ECO:0000313" key="4">
    <source>
        <dbReference type="Proteomes" id="UP000824013"/>
    </source>
</evidence>
<reference evidence="3" key="2">
    <citation type="submission" date="2021-04" db="EMBL/GenBank/DDBJ databases">
        <authorList>
            <person name="Gilroy R."/>
        </authorList>
    </citation>
    <scope>NUCLEOTIDE SEQUENCE</scope>
    <source>
        <strain evidence="3">3204</strain>
    </source>
</reference>
<feature type="domain" description="Insertion element IS150 protein InsJ-like helix-turn-helix" evidence="2">
    <location>
        <begin position="9"/>
        <end position="44"/>
    </location>
</feature>
<organism evidence="3 4">
    <name type="scientific">Candidatus Companilactobacillus pullicola</name>
    <dbReference type="NCBI Taxonomy" id="2838523"/>
    <lineage>
        <taxon>Bacteria</taxon>
        <taxon>Bacillati</taxon>
        <taxon>Bacillota</taxon>
        <taxon>Bacilli</taxon>
        <taxon>Lactobacillales</taxon>
        <taxon>Lactobacillaceae</taxon>
        <taxon>Companilactobacillus</taxon>
    </lineage>
</organism>
<dbReference type="InterPro" id="IPR010921">
    <property type="entry name" value="Trp_repressor/repl_initiator"/>
</dbReference>